<evidence type="ECO:0000256" key="18">
    <source>
        <dbReference type="ARBA" id="ARBA00076158"/>
    </source>
</evidence>
<dbReference type="InterPro" id="IPR036565">
    <property type="entry name" value="Mur-like_cat_sf"/>
</dbReference>
<dbReference type="EMBL" id="FPAA01000003">
    <property type="protein sequence ID" value="SFS49944.1"/>
    <property type="molecule type" value="Genomic_DNA"/>
</dbReference>
<dbReference type="Proteomes" id="UP000198660">
    <property type="component" value="Unassembled WGS sequence"/>
</dbReference>
<evidence type="ECO:0000256" key="20">
    <source>
        <dbReference type="HAMAP-Rule" id="MF_00208"/>
    </source>
</evidence>
<dbReference type="OrthoDB" id="9800958at2"/>
<dbReference type="AlphaFoldDB" id="A0A1I6QBX0"/>
<dbReference type="UniPathway" id="UPA00219"/>
<dbReference type="Pfam" id="PF01225">
    <property type="entry name" value="Mur_ligase"/>
    <property type="match status" value="1"/>
</dbReference>
<dbReference type="Gene3D" id="3.90.190.20">
    <property type="entry name" value="Mur ligase, C-terminal domain"/>
    <property type="match status" value="1"/>
</dbReference>
<evidence type="ECO:0000256" key="19">
    <source>
        <dbReference type="ARBA" id="ARBA00081560"/>
    </source>
</evidence>
<keyword evidence="4 20" id="KW-0436">Ligase</keyword>
<dbReference type="GO" id="GO:0071555">
    <property type="term" value="P:cell wall organization"/>
    <property type="evidence" value="ECO:0007669"/>
    <property type="project" value="UniProtKB-KW"/>
</dbReference>
<evidence type="ECO:0000313" key="25">
    <source>
        <dbReference type="EMBL" id="SFS49944.1"/>
    </source>
</evidence>
<feature type="binding site" evidence="20">
    <location>
        <begin position="150"/>
        <end position="151"/>
    </location>
    <ligand>
        <name>UDP-N-acetyl-alpha-D-muramoyl-L-alanyl-D-glutamate</name>
        <dbReference type="ChEBI" id="CHEBI:83900"/>
    </ligand>
</feature>
<sequence length="489" mass="53946">MKLEKLFNSLVLADVIGNMNVEITGIQMDSREVKPGDLFIALKGFTVDGHQYIPQALEQGAVALVVEEDIKAPVPVMKVPDSKRALAVISDVFFEHPTRELKLIGLTGTNGKTTTSHLIRRMLEDAGMATGLIGTMNMQIGEKTYPVKNTTPEVIELQRGFRQMKDAGCSHAVIEASSHALHMGRTRGCRFRTALFTNLTQDHLDYHETMENYRDAKALLFSQLENSYMDQREDQALAILNVDEEASNHFAQVTPAQVITYGIDQPADVMAEEIQYHAGGTRFRLTTFKGSMDVDMKLMGKFSVYNALAATAVALGEGVSLEQICVSLESIQGVDGRLEAVDAGQSFTVIVDYAHTPDSLENVLKTVSEITQGQVWCVVGCGGDRDRTKRPLMAAIGAQYSDHLVITSDNPRTEDPKQIIADMEEGLQGKEKTIIMDRGEAIQFAIKEACPGDLVLIAGKGHETYQEVNGIRYEFDDRKQAREAIRACR</sequence>
<feature type="domain" description="Mur ligase N-terminal catalytic" evidence="22">
    <location>
        <begin position="22"/>
        <end position="90"/>
    </location>
</feature>
<dbReference type="GO" id="GO:0000287">
    <property type="term" value="F:magnesium ion binding"/>
    <property type="evidence" value="ECO:0007669"/>
    <property type="project" value="UniProtKB-UniRule"/>
</dbReference>
<comment type="pathway">
    <text evidence="1 20 21">Cell wall biogenesis; peptidoglycan biosynthesis.</text>
</comment>
<dbReference type="SUPFAM" id="SSF53623">
    <property type="entry name" value="MurD-like peptide ligases, catalytic domain"/>
    <property type="match status" value="1"/>
</dbReference>
<comment type="caution">
    <text evidence="20">Lacks conserved residue(s) required for the propagation of feature annotation.</text>
</comment>
<feature type="binding site" evidence="20">
    <location>
        <position position="149"/>
    </location>
    <ligand>
        <name>UDP-N-acetyl-alpha-D-muramoyl-L-alanyl-D-glutamate</name>
        <dbReference type="ChEBI" id="CHEBI:83900"/>
    </ligand>
</feature>
<dbReference type="RefSeq" id="WP_091834601.1">
    <property type="nucleotide sequence ID" value="NZ_FPAA01000003.1"/>
</dbReference>
<evidence type="ECO:0000256" key="8">
    <source>
        <dbReference type="ARBA" id="ARBA00022842"/>
    </source>
</evidence>
<dbReference type="InterPro" id="IPR004101">
    <property type="entry name" value="Mur_ligase_C"/>
</dbReference>
<dbReference type="EC" id="6.3.2.13" evidence="15 20"/>
<evidence type="ECO:0000256" key="11">
    <source>
        <dbReference type="ARBA" id="ARBA00023306"/>
    </source>
</evidence>
<dbReference type="FunFam" id="3.40.1390.10:FF:000005">
    <property type="entry name" value="UDP-N-acetylmuramoyl-L-alanyl-D-glutamate--2,6-diaminopimelate ligase"/>
    <property type="match status" value="1"/>
</dbReference>
<keyword evidence="8 20" id="KW-0460">Magnesium</keyword>
<accession>A0A1I6QBX0</accession>
<feature type="binding site" evidence="20">
    <location>
        <position position="177"/>
    </location>
    <ligand>
        <name>UDP-N-acetyl-alpha-D-muramoyl-L-alanyl-D-glutamate</name>
        <dbReference type="ChEBI" id="CHEBI:83900"/>
    </ligand>
</feature>
<dbReference type="HAMAP" id="MF_00208">
    <property type="entry name" value="MurE"/>
    <property type="match status" value="1"/>
</dbReference>
<evidence type="ECO:0000256" key="16">
    <source>
        <dbReference type="ARBA" id="ARBA00072883"/>
    </source>
</evidence>
<keyword evidence="12 20" id="KW-0961">Cell wall biogenesis/degradation</keyword>
<evidence type="ECO:0000256" key="21">
    <source>
        <dbReference type="RuleBase" id="RU004135"/>
    </source>
</evidence>
<evidence type="ECO:0000256" key="15">
    <source>
        <dbReference type="ARBA" id="ARBA00066633"/>
    </source>
</evidence>
<dbReference type="InterPro" id="IPR005761">
    <property type="entry name" value="UDP-N-AcMur-Glu-dNH2Pim_ligase"/>
</dbReference>
<comment type="catalytic activity">
    <reaction evidence="13 20">
        <text>UDP-N-acetyl-alpha-D-muramoyl-L-alanyl-D-glutamate + meso-2,6-diaminopimelate + ATP = UDP-N-acetyl-alpha-D-muramoyl-L-alanyl-gamma-D-glutamyl-meso-2,6-diaminopimelate + ADP + phosphate + H(+)</text>
        <dbReference type="Rhea" id="RHEA:23676"/>
        <dbReference type="ChEBI" id="CHEBI:15378"/>
        <dbReference type="ChEBI" id="CHEBI:30616"/>
        <dbReference type="ChEBI" id="CHEBI:43474"/>
        <dbReference type="ChEBI" id="CHEBI:57791"/>
        <dbReference type="ChEBI" id="CHEBI:83900"/>
        <dbReference type="ChEBI" id="CHEBI:83905"/>
        <dbReference type="ChEBI" id="CHEBI:456216"/>
        <dbReference type="EC" id="6.3.2.13"/>
    </reaction>
</comment>
<evidence type="ECO:0000256" key="2">
    <source>
        <dbReference type="ARBA" id="ARBA00005898"/>
    </source>
</evidence>
<evidence type="ECO:0000256" key="6">
    <source>
        <dbReference type="ARBA" id="ARBA00022741"/>
    </source>
</evidence>
<keyword evidence="10 20" id="KW-0573">Peptidoglycan synthesis</keyword>
<gene>
    <name evidence="20" type="primary">murE</name>
    <name evidence="25" type="ORF">SAMN05444972_10338</name>
</gene>
<dbReference type="GO" id="GO:0005737">
    <property type="term" value="C:cytoplasm"/>
    <property type="evidence" value="ECO:0007669"/>
    <property type="project" value="UniProtKB-SubCell"/>
</dbReference>
<evidence type="ECO:0000256" key="10">
    <source>
        <dbReference type="ARBA" id="ARBA00022984"/>
    </source>
</evidence>
<keyword evidence="26" id="KW-1185">Reference proteome</keyword>
<feature type="binding site" evidence="20">
    <location>
        <position position="385"/>
    </location>
    <ligand>
        <name>meso-2,6-diaminopimelate</name>
        <dbReference type="ChEBI" id="CHEBI:57791"/>
    </ligand>
</feature>
<reference evidence="26" key="1">
    <citation type="submission" date="2016-10" db="EMBL/GenBank/DDBJ databases">
        <authorList>
            <person name="Varghese N."/>
            <person name="Submissions S."/>
        </authorList>
    </citation>
    <scope>NUCLEOTIDE SEQUENCE [LARGE SCALE GENOMIC DNA]</scope>
    <source>
        <strain evidence="26">DSM 45789</strain>
    </source>
</reference>
<dbReference type="SUPFAM" id="SSF63418">
    <property type="entry name" value="MurE/MurF N-terminal domain"/>
    <property type="match status" value="1"/>
</dbReference>
<feature type="binding site" evidence="20">
    <location>
        <begin position="409"/>
        <end position="412"/>
    </location>
    <ligand>
        <name>meso-2,6-diaminopimelate</name>
        <dbReference type="ChEBI" id="CHEBI:57791"/>
    </ligand>
</feature>
<feature type="binding site" evidence="20">
    <location>
        <position position="30"/>
    </location>
    <ligand>
        <name>UDP-N-acetyl-alpha-D-muramoyl-L-alanyl-D-glutamate</name>
        <dbReference type="ChEBI" id="CHEBI:83900"/>
    </ligand>
</feature>
<dbReference type="InterPro" id="IPR035911">
    <property type="entry name" value="MurE/MurF_N"/>
</dbReference>
<dbReference type="Pfam" id="PF02875">
    <property type="entry name" value="Mur_ligase_C"/>
    <property type="match status" value="1"/>
</dbReference>
<dbReference type="GO" id="GO:0008360">
    <property type="term" value="P:regulation of cell shape"/>
    <property type="evidence" value="ECO:0007669"/>
    <property type="project" value="UniProtKB-KW"/>
</dbReference>
<comment type="function">
    <text evidence="14 20">Catalyzes the addition of meso-diaminopimelic acid to the nucleotide precursor UDP-N-acetylmuramoyl-L-alanyl-D-glutamate (UMAG) in the biosynthesis of bacterial cell-wall peptidoglycan.</text>
</comment>
<feature type="binding site" evidence="20">
    <location>
        <position position="185"/>
    </location>
    <ligand>
        <name>UDP-N-acetyl-alpha-D-muramoyl-L-alanyl-D-glutamate</name>
        <dbReference type="ChEBI" id="CHEBI:83900"/>
    </ligand>
</feature>
<evidence type="ECO:0000259" key="22">
    <source>
        <dbReference type="Pfam" id="PF01225"/>
    </source>
</evidence>
<feature type="short sequence motif" description="Meso-diaminopimelate recognition motif" evidence="20">
    <location>
        <begin position="409"/>
        <end position="412"/>
    </location>
</feature>
<keyword evidence="5 20" id="KW-0132">Cell division</keyword>
<protein>
    <recommendedName>
        <fullName evidence="16 20">UDP-N-acetylmuramoyl-L-alanyl-D-glutamate--2,6-diaminopimelate ligase</fullName>
        <ecNumber evidence="15 20">6.3.2.13</ecNumber>
    </recommendedName>
    <alternativeName>
        <fullName evidence="17 20">Meso-A2pm-adding enzyme</fullName>
    </alternativeName>
    <alternativeName>
        <fullName evidence="18 20">Meso-diaminopimelate-adding enzyme</fullName>
    </alternativeName>
    <alternativeName>
        <fullName evidence="19 20">UDP-MurNAc-L-Ala-D-Glu:meso-diaminopimelate ligase</fullName>
    </alternativeName>
    <alternativeName>
        <fullName evidence="20">UDP-MurNAc-tripeptide synthetase</fullName>
    </alternativeName>
    <alternativeName>
        <fullName evidence="20">UDP-N-acetylmuramyl-tripeptide synthetase</fullName>
    </alternativeName>
</protein>
<evidence type="ECO:0000256" key="5">
    <source>
        <dbReference type="ARBA" id="ARBA00022618"/>
    </source>
</evidence>
<evidence type="ECO:0000256" key="7">
    <source>
        <dbReference type="ARBA" id="ARBA00022840"/>
    </source>
</evidence>
<keyword evidence="6 20" id="KW-0547">Nucleotide-binding</keyword>
<dbReference type="GO" id="GO:0008765">
    <property type="term" value="F:UDP-N-acetylmuramoylalanyl-D-glutamate-2,6-diaminopimelate ligase activity"/>
    <property type="evidence" value="ECO:0007669"/>
    <property type="project" value="UniProtKB-UniRule"/>
</dbReference>
<evidence type="ECO:0000256" key="1">
    <source>
        <dbReference type="ARBA" id="ARBA00004752"/>
    </source>
</evidence>
<dbReference type="NCBIfam" id="TIGR01085">
    <property type="entry name" value="murE"/>
    <property type="match status" value="1"/>
</dbReference>
<feature type="binding site" evidence="20">
    <location>
        <position position="463"/>
    </location>
    <ligand>
        <name>meso-2,6-diaminopimelate</name>
        <dbReference type="ChEBI" id="CHEBI:57791"/>
    </ligand>
</feature>
<comment type="similarity">
    <text evidence="2 20">Belongs to the MurCDEF family. MurE subfamily.</text>
</comment>
<keyword evidence="9 20" id="KW-0133">Cell shape</keyword>
<dbReference type="InterPro" id="IPR018109">
    <property type="entry name" value="Folylpolyglutamate_synth_CS"/>
</dbReference>
<evidence type="ECO:0000256" key="17">
    <source>
        <dbReference type="ARBA" id="ARBA00075482"/>
    </source>
</evidence>
<dbReference type="FunFam" id="3.90.190.20:FF:000006">
    <property type="entry name" value="UDP-N-acetylmuramoyl-L-alanyl-D-glutamate--2,6-diaminopimelate ligase"/>
    <property type="match status" value="1"/>
</dbReference>
<dbReference type="PROSITE" id="PS01011">
    <property type="entry name" value="FOLYLPOLYGLU_SYNT_1"/>
    <property type="match status" value="1"/>
</dbReference>
<name>A0A1I6QBX0_9BACL</name>
<dbReference type="InterPro" id="IPR013221">
    <property type="entry name" value="Mur_ligase_cen"/>
</dbReference>
<dbReference type="PANTHER" id="PTHR23135">
    <property type="entry name" value="MUR LIGASE FAMILY MEMBER"/>
    <property type="match status" value="1"/>
</dbReference>
<comment type="cofactor">
    <cofactor evidence="20">
        <name>Mg(2+)</name>
        <dbReference type="ChEBI" id="CHEBI:18420"/>
    </cofactor>
</comment>
<dbReference type="InterPro" id="IPR000713">
    <property type="entry name" value="Mur_ligase_N"/>
</dbReference>
<keyword evidence="7 20" id="KW-0067">ATP-binding</keyword>
<comment type="PTM">
    <text evidence="20">Carboxylation is probably crucial for Mg(2+) binding and, consequently, for the gamma-phosphate positioning of ATP.</text>
</comment>
<feature type="modified residue" description="N6-carboxylysine" evidence="20">
    <location>
        <position position="217"/>
    </location>
</feature>
<dbReference type="Gene3D" id="3.40.1190.10">
    <property type="entry name" value="Mur-like, catalytic domain"/>
    <property type="match status" value="1"/>
</dbReference>
<feature type="binding site" evidence="20">
    <location>
        <position position="459"/>
    </location>
    <ligand>
        <name>meso-2,6-diaminopimelate</name>
        <dbReference type="ChEBI" id="CHEBI:57791"/>
    </ligand>
</feature>
<dbReference type="GO" id="GO:0051301">
    <property type="term" value="P:cell division"/>
    <property type="evidence" value="ECO:0007669"/>
    <property type="project" value="UniProtKB-KW"/>
</dbReference>
<dbReference type="PANTHER" id="PTHR23135:SF4">
    <property type="entry name" value="UDP-N-ACETYLMURAMOYL-L-ALANYL-D-GLUTAMATE--2,6-DIAMINOPIMELATE LIGASE MURE HOMOLOG, CHLOROPLASTIC"/>
    <property type="match status" value="1"/>
</dbReference>
<evidence type="ECO:0000256" key="3">
    <source>
        <dbReference type="ARBA" id="ARBA00022490"/>
    </source>
</evidence>
<dbReference type="InterPro" id="IPR036615">
    <property type="entry name" value="Mur_ligase_C_dom_sf"/>
</dbReference>
<dbReference type="SUPFAM" id="SSF53244">
    <property type="entry name" value="MurD-like peptide ligases, peptide-binding domain"/>
    <property type="match status" value="1"/>
</dbReference>
<evidence type="ECO:0000256" key="13">
    <source>
        <dbReference type="ARBA" id="ARBA00050251"/>
    </source>
</evidence>
<feature type="binding site" evidence="20">
    <location>
        <begin position="108"/>
        <end position="114"/>
    </location>
    <ligand>
        <name>ATP</name>
        <dbReference type="ChEBI" id="CHEBI:30616"/>
    </ligand>
</feature>
<evidence type="ECO:0000256" key="4">
    <source>
        <dbReference type="ARBA" id="ARBA00022598"/>
    </source>
</evidence>
<proteinExistence type="inferred from homology"/>
<dbReference type="GO" id="GO:0009252">
    <property type="term" value="P:peptidoglycan biosynthetic process"/>
    <property type="evidence" value="ECO:0007669"/>
    <property type="project" value="UniProtKB-UniRule"/>
</dbReference>
<dbReference type="Gene3D" id="3.40.1390.10">
    <property type="entry name" value="MurE/MurF, N-terminal domain"/>
    <property type="match status" value="1"/>
</dbReference>
<organism evidence="25 26">
    <name type="scientific">Marininema halotolerans</name>
    <dbReference type="NCBI Taxonomy" id="1155944"/>
    <lineage>
        <taxon>Bacteria</taxon>
        <taxon>Bacillati</taxon>
        <taxon>Bacillota</taxon>
        <taxon>Bacilli</taxon>
        <taxon>Bacillales</taxon>
        <taxon>Thermoactinomycetaceae</taxon>
        <taxon>Marininema</taxon>
    </lineage>
</organism>
<keyword evidence="3 20" id="KW-0963">Cytoplasm</keyword>
<dbReference type="Pfam" id="PF08245">
    <property type="entry name" value="Mur_ligase_M"/>
    <property type="match status" value="1"/>
</dbReference>
<evidence type="ECO:0000256" key="12">
    <source>
        <dbReference type="ARBA" id="ARBA00023316"/>
    </source>
</evidence>
<evidence type="ECO:0000259" key="24">
    <source>
        <dbReference type="Pfam" id="PF08245"/>
    </source>
</evidence>
<dbReference type="GO" id="GO:0005524">
    <property type="term" value="F:ATP binding"/>
    <property type="evidence" value="ECO:0007669"/>
    <property type="project" value="UniProtKB-UniRule"/>
</dbReference>
<evidence type="ECO:0000256" key="9">
    <source>
        <dbReference type="ARBA" id="ARBA00022960"/>
    </source>
</evidence>
<keyword evidence="11 20" id="KW-0131">Cell cycle</keyword>
<comment type="subcellular location">
    <subcellularLocation>
        <location evidence="20 21">Cytoplasm</location>
    </subcellularLocation>
</comment>
<evidence type="ECO:0000256" key="14">
    <source>
        <dbReference type="ARBA" id="ARBA00056782"/>
    </source>
</evidence>
<dbReference type="GO" id="GO:0004326">
    <property type="term" value="F:tetrahydrofolylpolyglutamate synthase activity"/>
    <property type="evidence" value="ECO:0007669"/>
    <property type="project" value="InterPro"/>
</dbReference>
<dbReference type="NCBIfam" id="NF001126">
    <property type="entry name" value="PRK00139.1-4"/>
    <property type="match status" value="1"/>
</dbReference>
<evidence type="ECO:0000313" key="26">
    <source>
        <dbReference type="Proteomes" id="UP000198660"/>
    </source>
</evidence>
<dbReference type="NCBIfam" id="NF001124">
    <property type="entry name" value="PRK00139.1-2"/>
    <property type="match status" value="1"/>
</dbReference>
<feature type="domain" description="Mur ligase C-terminal" evidence="23">
    <location>
        <begin position="336"/>
        <end position="461"/>
    </location>
</feature>
<feature type="domain" description="Mur ligase central" evidence="24">
    <location>
        <begin position="107"/>
        <end position="314"/>
    </location>
</feature>
<evidence type="ECO:0000259" key="23">
    <source>
        <dbReference type="Pfam" id="PF02875"/>
    </source>
</evidence>